<evidence type="ECO:0000256" key="11">
    <source>
        <dbReference type="ARBA" id="ARBA00023128"/>
    </source>
</evidence>
<accession>A0A0K8R829</accession>
<evidence type="ECO:0000256" key="3">
    <source>
        <dbReference type="ARBA" id="ARBA00013107"/>
    </source>
</evidence>
<dbReference type="NCBIfam" id="TIGR03421">
    <property type="entry name" value="FeS_CyaY"/>
    <property type="match status" value="1"/>
</dbReference>
<dbReference type="SUPFAM" id="SSF55387">
    <property type="entry name" value="Frataxin/Nqo15-like"/>
    <property type="match status" value="1"/>
</dbReference>
<dbReference type="GO" id="GO:0008198">
    <property type="term" value="F:ferrous iron binding"/>
    <property type="evidence" value="ECO:0007669"/>
    <property type="project" value="TreeGrafter"/>
</dbReference>
<evidence type="ECO:0000256" key="10">
    <source>
        <dbReference type="ARBA" id="ARBA00023065"/>
    </source>
</evidence>
<evidence type="ECO:0000256" key="5">
    <source>
        <dbReference type="ARBA" id="ARBA00022448"/>
    </source>
</evidence>
<evidence type="ECO:0000256" key="7">
    <source>
        <dbReference type="ARBA" id="ARBA00022946"/>
    </source>
</evidence>
<dbReference type="NCBIfam" id="TIGR03422">
    <property type="entry name" value="mito_frataxin"/>
    <property type="match status" value="1"/>
</dbReference>
<dbReference type="PROSITE" id="PS01344">
    <property type="entry name" value="FRATAXIN_1"/>
    <property type="match status" value="1"/>
</dbReference>
<dbReference type="EMBL" id="GADI01006508">
    <property type="protein sequence ID" value="JAA67300.1"/>
    <property type="molecule type" value="mRNA"/>
</dbReference>
<dbReference type="GO" id="GO:0051537">
    <property type="term" value="F:2 iron, 2 sulfur cluster binding"/>
    <property type="evidence" value="ECO:0007669"/>
    <property type="project" value="TreeGrafter"/>
</dbReference>
<dbReference type="Gene3D" id="3.30.920.10">
    <property type="entry name" value="Frataxin/CyaY"/>
    <property type="match status" value="1"/>
</dbReference>
<dbReference type="InterPro" id="IPR017789">
    <property type="entry name" value="Frataxin"/>
</dbReference>
<keyword evidence="8" id="KW-0560">Oxidoreductase</keyword>
<dbReference type="EC" id="1.16.3.1" evidence="3"/>
<dbReference type="InterPro" id="IPR036524">
    <property type="entry name" value="Frataxin/CyaY_sf"/>
</dbReference>
<evidence type="ECO:0000256" key="9">
    <source>
        <dbReference type="ARBA" id="ARBA00023004"/>
    </source>
</evidence>
<dbReference type="InterPro" id="IPR002908">
    <property type="entry name" value="Frataxin/CyaY"/>
</dbReference>
<keyword evidence="10" id="KW-0406">Ion transport</keyword>
<dbReference type="PANTHER" id="PTHR16821">
    <property type="entry name" value="FRATAXIN"/>
    <property type="match status" value="1"/>
</dbReference>
<dbReference type="SMART" id="SM01219">
    <property type="entry name" value="Frataxin_Cyay"/>
    <property type="match status" value="1"/>
</dbReference>
<evidence type="ECO:0000256" key="6">
    <source>
        <dbReference type="ARBA" id="ARBA00022496"/>
    </source>
</evidence>
<evidence type="ECO:0000256" key="8">
    <source>
        <dbReference type="ARBA" id="ARBA00023002"/>
    </source>
</evidence>
<comment type="catalytic activity">
    <reaction evidence="12">
        <text>4 Fe(2+) + O2 + 4 H(+) = 4 Fe(3+) + 2 H2O</text>
        <dbReference type="Rhea" id="RHEA:11148"/>
        <dbReference type="ChEBI" id="CHEBI:15377"/>
        <dbReference type="ChEBI" id="CHEBI:15378"/>
        <dbReference type="ChEBI" id="CHEBI:15379"/>
        <dbReference type="ChEBI" id="CHEBI:29033"/>
        <dbReference type="ChEBI" id="CHEBI:29034"/>
        <dbReference type="EC" id="1.16.3.1"/>
    </reaction>
</comment>
<protein>
    <recommendedName>
        <fullName evidence="3">ferroxidase</fullName>
        <ecNumber evidence="3">1.16.3.1</ecNumber>
    </recommendedName>
</protein>
<dbReference type="GO" id="GO:0006879">
    <property type="term" value="P:intracellular iron ion homeostasis"/>
    <property type="evidence" value="ECO:0007669"/>
    <property type="project" value="UniProtKB-KW"/>
</dbReference>
<dbReference type="Pfam" id="PF01491">
    <property type="entry name" value="Frataxin_Cyay"/>
    <property type="match status" value="1"/>
</dbReference>
<keyword evidence="11" id="KW-0496">Mitochondrion</keyword>
<comment type="similarity">
    <text evidence="2">Belongs to the frataxin family.</text>
</comment>
<dbReference type="PANTHER" id="PTHR16821:SF2">
    <property type="entry name" value="FRATAXIN, MITOCHONDRIAL"/>
    <property type="match status" value="1"/>
</dbReference>
<sequence length="199" mass="22280">MSAMNLSRVLRGRWWLLRSPCKMKSSEVSGHHRWKHSTSPACIGDLRLHGALQELAHQTRLCGSGMVRRTFSTEEAANESSMSEVEYEAITKETLESLAERFDEILEDVQDIPEADLALSDGVLTLHLGPRIGTFVINKQTPNRQIWLSSPVSGPKRYDFVGDKWIYKRDGVPLHRLLAEEVSALLKKQVGFGGCSYGA</sequence>
<name>A0A0K8R829_IXORI</name>
<evidence type="ECO:0000256" key="2">
    <source>
        <dbReference type="ARBA" id="ARBA00008183"/>
    </source>
</evidence>
<dbReference type="AlphaFoldDB" id="A0A0K8R829"/>
<keyword evidence="4" id="KW-0409">Iron storage</keyword>
<keyword evidence="6" id="KW-0410">Iron transport</keyword>
<dbReference type="GO" id="GO:0034986">
    <property type="term" value="F:iron chaperone activity"/>
    <property type="evidence" value="ECO:0007669"/>
    <property type="project" value="TreeGrafter"/>
</dbReference>
<evidence type="ECO:0000313" key="13">
    <source>
        <dbReference type="EMBL" id="JAA67300.1"/>
    </source>
</evidence>
<dbReference type="GO" id="GO:0004322">
    <property type="term" value="F:ferroxidase activity"/>
    <property type="evidence" value="ECO:0007669"/>
    <property type="project" value="UniProtKB-EC"/>
</dbReference>
<dbReference type="GO" id="GO:0006826">
    <property type="term" value="P:iron ion transport"/>
    <property type="evidence" value="ECO:0007669"/>
    <property type="project" value="UniProtKB-KW"/>
</dbReference>
<dbReference type="InterPro" id="IPR020895">
    <property type="entry name" value="Frataxin_CS"/>
</dbReference>
<dbReference type="GO" id="GO:0016226">
    <property type="term" value="P:iron-sulfur cluster assembly"/>
    <property type="evidence" value="ECO:0007669"/>
    <property type="project" value="InterPro"/>
</dbReference>
<proteinExistence type="evidence at transcript level"/>
<dbReference type="PROSITE" id="PS50810">
    <property type="entry name" value="FRATAXIN_2"/>
    <property type="match status" value="1"/>
</dbReference>
<keyword evidence="7" id="KW-0809">Transit peptide</keyword>
<organism evidence="13">
    <name type="scientific">Ixodes ricinus</name>
    <name type="common">Common tick</name>
    <name type="synonym">Acarus ricinus</name>
    <dbReference type="NCBI Taxonomy" id="34613"/>
    <lineage>
        <taxon>Eukaryota</taxon>
        <taxon>Metazoa</taxon>
        <taxon>Ecdysozoa</taxon>
        <taxon>Arthropoda</taxon>
        <taxon>Chelicerata</taxon>
        <taxon>Arachnida</taxon>
        <taxon>Acari</taxon>
        <taxon>Parasitiformes</taxon>
        <taxon>Ixodida</taxon>
        <taxon>Ixodoidea</taxon>
        <taxon>Ixodidae</taxon>
        <taxon>Ixodinae</taxon>
        <taxon>Ixodes</taxon>
    </lineage>
</organism>
<keyword evidence="9" id="KW-0408">Iron</keyword>
<keyword evidence="5" id="KW-0813">Transport</keyword>
<evidence type="ECO:0000256" key="4">
    <source>
        <dbReference type="ARBA" id="ARBA00022434"/>
    </source>
</evidence>
<dbReference type="GO" id="GO:0008199">
    <property type="term" value="F:ferric iron binding"/>
    <property type="evidence" value="ECO:0007669"/>
    <property type="project" value="InterPro"/>
</dbReference>
<reference evidence="13" key="1">
    <citation type="submission" date="2012-12" db="EMBL/GenBank/DDBJ databases">
        <title>Identification and characterization of a phenylalanine ammonia-lyase gene family in Isatis indigotica Fort.</title>
        <authorList>
            <person name="Liu Q."/>
            <person name="Chen J."/>
            <person name="Zhou X."/>
            <person name="Di P."/>
            <person name="Xiao Y."/>
            <person name="Xuan H."/>
            <person name="Zhang L."/>
            <person name="Chen W."/>
        </authorList>
    </citation>
    <scope>NUCLEOTIDE SEQUENCE</scope>
    <source>
        <tissue evidence="13">Salivary gland</tissue>
    </source>
</reference>
<comment type="subcellular location">
    <subcellularLocation>
        <location evidence="1">Mitochondrion</location>
    </subcellularLocation>
</comment>
<dbReference type="GO" id="GO:0005739">
    <property type="term" value="C:mitochondrion"/>
    <property type="evidence" value="ECO:0007669"/>
    <property type="project" value="UniProtKB-SubCell"/>
</dbReference>
<evidence type="ECO:0000256" key="12">
    <source>
        <dbReference type="ARBA" id="ARBA00047990"/>
    </source>
</evidence>
<dbReference type="CDD" id="cd00503">
    <property type="entry name" value="Frataxin"/>
    <property type="match status" value="1"/>
</dbReference>
<evidence type="ECO:0000256" key="1">
    <source>
        <dbReference type="ARBA" id="ARBA00004173"/>
    </source>
</evidence>
<dbReference type="PRINTS" id="PR00904">
    <property type="entry name" value="FRATAXIN"/>
</dbReference>